<gene>
    <name evidence="3" type="ORF">FAK_11300</name>
</gene>
<sequence length="385" mass="43169">MPLEWMPREHELKNHLLFEEDMVRGRYWGNDEDAPCVVYTKKPLVNPKTGEEVPGLYVAEVRLNNPRQYNSYTTTMVKGVIAGFRASSGDRSVVATVFTGTGFDAFCTGGNTKEYSEYYSKRPNEYGEYMDLFNEMVDSILMCKKPTVCRVNGMRVAGGQEIGMACDLAVTSDLAIFGQAGARHGSAPDGGSTDFLPWMLNMEDAMWNCVSCEMWSAYKMRAKNLVSKVVPVLKDGDKFIRNPMIITDRYVDGGEIVYGEYIRDKAALGEAKAKLKELPRDAAMLDAEVNKIIWTFANLFPGCVMKSIDGIRAKKKFFWDQAKLPNRHWLMANMNYEAFLGFGAFNTKKITGTDVIDFIKFRQLIASGAEADDKTFAEVMGKPQG</sequence>
<proteinExistence type="inferred from homology"/>
<dbReference type="EMBL" id="AP028679">
    <property type="protein sequence ID" value="BEQ14064.1"/>
    <property type="molecule type" value="Genomic_DNA"/>
</dbReference>
<dbReference type="Gene3D" id="3.90.226.10">
    <property type="entry name" value="2-enoyl-CoA Hydratase, Chain A, domain 1"/>
    <property type="match status" value="1"/>
</dbReference>
<accession>A0AAU9ELJ2</accession>
<dbReference type="GO" id="GO:0016823">
    <property type="term" value="F:hydrolase activity, acting on acid carbon-carbon bonds, in ketonic substances"/>
    <property type="evidence" value="ECO:0007669"/>
    <property type="project" value="InterPro"/>
</dbReference>
<organism evidence="3 4">
    <name type="scientific">Desulfoferula mesophila</name>
    <dbReference type="NCBI Taxonomy" id="3058419"/>
    <lineage>
        <taxon>Bacteria</taxon>
        <taxon>Pseudomonadati</taxon>
        <taxon>Thermodesulfobacteriota</taxon>
        <taxon>Desulfarculia</taxon>
        <taxon>Desulfarculales</taxon>
        <taxon>Desulfarculaceae</taxon>
        <taxon>Desulfoferula</taxon>
    </lineage>
</organism>
<dbReference type="SUPFAM" id="SSF52096">
    <property type="entry name" value="ClpP/crotonase"/>
    <property type="match status" value="1"/>
</dbReference>
<name>A0AAU9ELJ2_9BACT</name>
<dbReference type="InterPro" id="IPR017613">
    <property type="entry name" value="Dearomat_hydrolase"/>
</dbReference>
<evidence type="ECO:0000256" key="1">
    <source>
        <dbReference type="ARBA" id="ARBA00005254"/>
    </source>
</evidence>
<dbReference type="RefSeq" id="WP_338605791.1">
    <property type="nucleotide sequence ID" value="NZ_AP028679.1"/>
</dbReference>
<dbReference type="InterPro" id="IPR029045">
    <property type="entry name" value="ClpP/crotonase-like_dom_sf"/>
</dbReference>
<dbReference type="EC" id="3.7.1.21" evidence="2"/>
<keyword evidence="4" id="KW-1185">Reference proteome</keyword>
<dbReference type="AlphaFoldDB" id="A0AAU9ELJ2"/>
<dbReference type="PANTHER" id="PTHR43802">
    <property type="entry name" value="ENOYL-COA HYDRATASE"/>
    <property type="match status" value="1"/>
</dbReference>
<dbReference type="Proteomes" id="UP001366166">
    <property type="component" value="Chromosome"/>
</dbReference>
<dbReference type="NCBIfam" id="TIGR03200">
    <property type="entry name" value="dearomat_oah"/>
    <property type="match status" value="1"/>
</dbReference>
<dbReference type="InterPro" id="IPR001753">
    <property type="entry name" value="Enoyl-CoA_hydra/iso"/>
</dbReference>
<evidence type="ECO:0000256" key="2">
    <source>
        <dbReference type="NCBIfam" id="TIGR03200"/>
    </source>
</evidence>
<protein>
    <recommendedName>
        <fullName evidence="2">6-oxocyclohex-1-ene-1-carbonyl-CoA hydratase</fullName>
        <ecNumber evidence="2">3.7.1.21</ecNumber>
    </recommendedName>
</protein>
<dbReference type="PANTHER" id="PTHR43802:SF1">
    <property type="entry name" value="IP11341P-RELATED"/>
    <property type="match status" value="1"/>
</dbReference>
<dbReference type="Pfam" id="PF00378">
    <property type="entry name" value="ECH_1"/>
    <property type="match status" value="1"/>
</dbReference>
<dbReference type="KEGG" id="dmp:FAK_11300"/>
<evidence type="ECO:0000313" key="3">
    <source>
        <dbReference type="EMBL" id="BEQ14064.1"/>
    </source>
</evidence>
<dbReference type="CDD" id="cd06558">
    <property type="entry name" value="crotonase-like"/>
    <property type="match status" value="1"/>
</dbReference>
<comment type="similarity">
    <text evidence="1">Belongs to the enoyl-CoA hydratase/isomerase family.</text>
</comment>
<evidence type="ECO:0000313" key="4">
    <source>
        <dbReference type="Proteomes" id="UP001366166"/>
    </source>
</evidence>
<reference evidence="4" key="1">
    <citation type="journal article" date="2023" name="Arch. Microbiol.">
        <title>Desulfoferula mesophilus gen. nov. sp. nov., a mesophilic sulfate-reducing bacterium isolated from a brackish lake sediment.</title>
        <authorList>
            <person name="Watanabe T."/>
            <person name="Yabe T."/>
            <person name="Tsuji J.M."/>
            <person name="Fukui M."/>
        </authorList>
    </citation>
    <scope>NUCLEOTIDE SEQUENCE [LARGE SCALE GENOMIC DNA]</scope>
    <source>
        <strain evidence="4">12FAK</strain>
    </source>
</reference>
<dbReference type="GO" id="GO:0018807">
    <property type="term" value="F:6-hydroxycyclohex-1-ene-1-carboxyl-CoA hydratase activity"/>
    <property type="evidence" value="ECO:0007669"/>
    <property type="project" value="UniProtKB-UniRule"/>
</dbReference>